<protein>
    <submittedName>
        <fullName evidence="1">Uncharacterized protein</fullName>
    </submittedName>
</protein>
<sequence length="104" mass="11585">MLIGQATLRSAAFCPRLTMLIRDLQNAGYTVWLEGLSVRFDHENSQEVASPPKVLNELIGRYGDVVEWVPEPILEAAAAYSTGEFPAPRCWNPLSRRGQGVTQR</sequence>
<proteinExistence type="predicted"/>
<dbReference type="EMBL" id="CADCWP010000010">
    <property type="protein sequence ID" value="CAA9554693.1"/>
    <property type="molecule type" value="Genomic_DNA"/>
</dbReference>
<gene>
    <name evidence="1" type="ORF">AVDCRST_MAG86-109</name>
</gene>
<name>A0A6J4UM86_9DEIN</name>
<accession>A0A6J4UM86</accession>
<reference evidence="1" key="1">
    <citation type="submission" date="2020-02" db="EMBL/GenBank/DDBJ databases">
        <authorList>
            <person name="Meier V. D."/>
        </authorList>
    </citation>
    <scope>NUCLEOTIDE SEQUENCE</scope>
    <source>
        <strain evidence="1">AVDCRST_MAG86</strain>
    </source>
</reference>
<organism evidence="1">
    <name type="scientific">uncultured Truepera sp</name>
    <dbReference type="NCBI Taxonomy" id="543023"/>
    <lineage>
        <taxon>Bacteria</taxon>
        <taxon>Thermotogati</taxon>
        <taxon>Deinococcota</taxon>
        <taxon>Deinococci</taxon>
        <taxon>Trueperales</taxon>
        <taxon>Trueperaceae</taxon>
        <taxon>Truepera</taxon>
        <taxon>environmental samples</taxon>
    </lineage>
</organism>
<evidence type="ECO:0000313" key="1">
    <source>
        <dbReference type="EMBL" id="CAA9554693.1"/>
    </source>
</evidence>
<dbReference type="AlphaFoldDB" id="A0A6J4UM86"/>